<organism evidence="1 2">
    <name type="scientific">Cellulomonas xylanilytica</name>
    <dbReference type="NCBI Taxonomy" id="233583"/>
    <lineage>
        <taxon>Bacteria</taxon>
        <taxon>Bacillati</taxon>
        <taxon>Actinomycetota</taxon>
        <taxon>Actinomycetes</taxon>
        <taxon>Micrococcales</taxon>
        <taxon>Cellulomonadaceae</taxon>
        <taxon>Cellulomonas</taxon>
    </lineage>
</organism>
<dbReference type="EMBL" id="BJUB01000009">
    <property type="protein sequence ID" value="GEK22519.1"/>
    <property type="molecule type" value="Genomic_DNA"/>
</dbReference>
<keyword evidence="2" id="KW-1185">Reference proteome</keyword>
<name>A0A510V6N9_9CELL</name>
<gene>
    <name evidence="1" type="ORF">CXY01_30390</name>
</gene>
<reference evidence="1 2" key="1">
    <citation type="submission" date="2019-07" db="EMBL/GenBank/DDBJ databases">
        <title>Whole genome shotgun sequence of Cellulomonas xylanilytica NBRC 101102.</title>
        <authorList>
            <person name="Hosoyama A."/>
            <person name="Uohara A."/>
            <person name="Ohji S."/>
            <person name="Ichikawa N."/>
        </authorList>
    </citation>
    <scope>NUCLEOTIDE SEQUENCE [LARGE SCALE GENOMIC DNA]</scope>
    <source>
        <strain evidence="1 2">NBRC 101102</strain>
    </source>
</reference>
<comment type="caution">
    <text evidence="1">The sequence shown here is derived from an EMBL/GenBank/DDBJ whole genome shotgun (WGS) entry which is preliminary data.</text>
</comment>
<accession>A0A510V6N9</accession>
<evidence type="ECO:0000313" key="2">
    <source>
        <dbReference type="Proteomes" id="UP000321118"/>
    </source>
</evidence>
<evidence type="ECO:0008006" key="3">
    <source>
        <dbReference type="Google" id="ProtNLM"/>
    </source>
</evidence>
<protein>
    <recommendedName>
        <fullName evidence="3">DUF559 domain-containing protein</fullName>
    </recommendedName>
</protein>
<sequence>MAAMASERQPRVDRRARVVAHAAPQAGLLTRPQIRALGVTAAQLEAEVVADRWRPVGRNTLSVAPARPGDRADWWLGVLECAPRAASGARPRAALAGLTALISAGLRGIDDDGLVHVAAPKSSHPVRPPAGVRVHETRRWRDEDVLTTGLPRARPEVATVQAALWARTDREASLLLVSAVQQRVTTIDPLAAVLDRVQRDRRRTLLRAVLHDVAGGVHSLNELDFAAHCRTRGLPEPDRQVVTRSPSGSSYLDVRWRRWRVVVEIDGIGHLEPARWIDDSLRHNEIALTGDTVLRIPSLGLRLDPAPHLDTVERALRQAGWSPGTR</sequence>
<dbReference type="Proteomes" id="UP000321118">
    <property type="component" value="Unassembled WGS sequence"/>
</dbReference>
<proteinExistence type="predicted"/>
<dbReference type="AlphaFoldDB" id="A0A510V6N9"/>
<evidence type="ECO:0000313" key="1">
    <source>
        <dbReference type="EMBL" id="GEK22519.1"/>
    </source>
</evidence>